<dbReference type="InterPro" id="IPR006164">
    <property type="entry name" value="DNA_bd_Ku70/Ku80"/>
</dbReference>
<keyword evidence="3" id="KW-0234">DNA repair</keyword>
<gene>
    <name evidence="3" type="primary">ku</name>
    <name evidence="5" type="ORF">I8U20_08725</name>
</gene>
<evidence type="ECO:0000256" key="3">
    <source>
        <dbReference type="HAMAP-Rule" id="MF_01875"/>
    </source>
</evidence>
<proteinExistence type="inferred from homology"/>
<dbReference type="SUPFAM" id="SSF100939">
    <property type="entry name" value="SPOC domain-like"/>
    <property type="match status" value="1"/>
</dbReference>
<comment type="caution">
    <text evidence="5">The sequence shown here is derived from an EMBL/GenBank/DDBJ whole genome shotgun (WGS) entry which is preliminary data.</text>
</comment>
<dbReference type="PANTHER" id="PTHR41251:SF1">
    <property type="entry name" value="NON-HOMOLOGOUS END JOINING PROTEIN KU"/>
    <property type="match status" value="1"/>
</dbReference>
<dbReference type="FunFam" id="2.40.290.10:FF:000004">
    <property type="entry name" value="Non-homologous end joining protein Ku"/>
    <property type="match status" value="1"/>
</dbReference>
<evidence type="ECO:0000256" key="1">
    <source>
        <dbReference type="ARBA" id="ARBA00023125"/>
    </source>
</evidence>
<dbReference type="PANTHER" id="PTHR41251">
    <property type="entry name" value="NON-HOMOLOGOUS END JOINING PROTEIN KU"/>
    <property type="match status" value="1"/>
</dbReference>
<evidence type="ECO:0000259" key="4">
    <source>
        <dbReference type="SMART" id="SM00559"/>
    </source>
</evidence>
<organism evidence="5 6">
    <name type="scientific">Thermoactinomyces intermedius</name>
    <dbReference type="NCBI Taxonomy" id="2024"/>
    <lineage>
        <taxon>Bacteria</taxon>
        <taxon>Bacillati</taxon>
        <taxon>Bacillota</taxon>
        <taxon>Bacilli</taxon>
        <taxon>Bacillales</taxon>
        <taxon>Thermoactinomycetaceae</taxon>
        <taxon>Thermoactinomyces</taxon>
    </lineage>
</organism>
<keyword evidence="3" id="KW-0227">DNA damage</keyword>
<dbReference type="NCBIfam" id="TIGR02772">
    <property type="entry name" value="Ku_bact"/>
    <property type="match status" value="1"/>
</dbReference>
<feature type="domain" description="Ku" evidence="4">
    <location>
        <begin position="52"/>
        <end position="180"/>
    </location>
</feature>
<dbReference type="HAMAP" id="MF_01875">
    <property type="entry name" value="Prokaryotic_Ku"/>
    <property type="match status" value="1"/>
</dbReference>
<dbReference type="PIRSF" id="PIRSF006493">
    <property type="entry name" value="Prok_Ku"/>
    <property type="match status" value="1"/>
</dbReference>
<dbReference type="GO" id="GO:0006310">
    <property type="term" value="P:DNA recombination"/>
    <property type="evidence" value="ECO:0007669"/>
    <property type="project" value="UniProtKB-KW"/>
</dbReference>
<dbReference type="Pfam" id="PF02735">
    <property type="entry name" value="Ku"/>
    <property type="match status" value="1"/>
</dbReference>
<dbReference type="Gene3D" id="2.40.290.10">
    <property type="match status" value="1"/>
</dbReference>
<dbReference type="InterPro" id="IPR016194">
    <property type="entry name" value="SPOC-like_C_dom_sf"/>
</dbReference>
<protein>
    <recommendedName>
        <fullName evidence="3">Non-homologous end joining protein Ku</fullName>
    </recommendedName>
</protein>
<evidence type="ECO:0000256" key="2">
    <source>
        <dbReference type="ARBA" id="ARBA00023172"/>
    </source>
</evidence>
<dbReference type="Proteomes" id="UP000633619">
    <property type="component" value="Unassembled WGS sequence"/>
</dbReference>
<comment type="subunit">
    <text evidence="3">Homodimer. Interacts with LigD.</text>
</comment>
<reference evidence="5 6" key="1">
    <citation type="submission" date="2020-12" db="EMBL/GenBank/DDBJ databases">
        <title>WGS of Thermoactinomyces spp.</title>
        <authorList>
            <person name="Cheng K."/>
        </authorList>
    </citation>
    <scope>NUCLEOTIDE SEQUENCE [LARGE SCALE GENOMIC DNA]</scope>
    <source>
        <strain evidence="6">CICC 10671\DSM 43846</strain>
    </source>
</reference>
<evidence type="ECO:0000313" key="5">
    <source>
        <dbReference type="EMBL" id="MBH8595413.1"/>
    </source>
</evidence>
<dbReference type="SMART" id="SM00559">
    <property type="entry name" value="Ku78"/>
    <property type="match status" value="1"/>
</dbReference>
<dbReference type="InterPro" id="IPR009187">
    <property type="entry name" value="Prok_Ku"/>
</dbReference>
<keyword evidence="6" id="KW-1185">Reference proteome</keyword>
<comment type="function">
    <text evidence="3">With LigD forms a non-homologous end joining (NHEJ) DNA repair enzyme, which repairs dsDNA breaks with reduced fidelity. Binds linear dsDNA with 5'- and 3'- overhangs but not closed circular dsDNA nor ssDNA. Recruits and stimulates the ligase activity of LigD.</text>
</comment>
<dbReference type="GO" id="GO:0006303">
    <property type="term" value="P:double-strand break repair via nonhomologous end joining"/>
    <property type="evidence" value="ECO:0007669"/>
    <property type="project" value="UniProtKB-UniRule"/>
</dbReference>
<dbReference type="EMBL" id="JAECVW010000004">
    <property type="protein sequence ID" value="MBH8595413.1"/>
    <property type="molecule type" value="Genomic_DNA"/>
</dbReference>
<name>A0A8I1AG72_THEIN</name>
<accession>A0A8I1AG72</accession>
<keyword evidence="1 3" id="KW-0238">DNA-binding</keyword>
<evidence type="ECO:0000313" key="6">
    <source>
        <dbReference type="Proteomes" id="UP000633619"/>
    </source>
</evidence>
<dbReference type="CDD" id="cd00789">
    <property type="entry name" value="KU_like"/>
    <property type="match status" value="1"/>
</dbReference>
<comment type="similarity">
    <text evidence="3">Belongs to the prokaryotic Ku family.</text>
</comment>
<keyword evidence="2 3" id="KW-0233">DNA recombination</keyword>
<sequence>MHTMWKGSISFGLVNIPVKMYAATESKDVRFRYLHKECRTPIKTVRTCPHCQREVPWDEVVKGFEYADGKFVVLEKEELDAIAPDSDKAIEILDFVELKEIDPIYFNKTYYLGAQDENNKAYALLRKALEETGKIGVAKVTIRSKQSLAVIRIYRSCLVMETIFYPDEVRNIEEVPYVPDNAKVTEKELKMATQLIEQLTTKFDPEKYKDEYREAVQSAIDKKINDEEIVEAPHRRPEKVVDLMEALQASIDATKGKKRGRKKKASS</sequence>
<dbReference type="RefSeq" id="WP_181732097.1">
    <property type="nucleotide sequence ID" value="NZ_JACEIR010000005.1"/>
</dbReference>
<dbReference type="AlphaFoldDB" id="A0A8I1AG72"/>
<dbReference type="GO" id="GO:0003690">
    <property type="term" value="F:double-stranded DNA binding"/>
    <property type="evidence" value="ECO:0007669"/>
    <property type="project" value="UniProtKB-UniRule"/>
</dbReference>